<evidence type="ECO:0000313" key="1">
    <source>
        <dbReference type="EMBL" id="KAH6935898.1"/>
    </source>
</evidence>
<dbReference type="EMBL" id="CM023483">
    <property type="protein sequence ID" value="KAH6935898.1"/>
    <property type="molecule type" value="Genomic_DNA"/>
</dbReference>
<evidence type="ECO:0000313" key="2">
    <source>
        <dbReference type="Proteomes" id="UP000821845"/>
    </source>
</evidence>
<reference evidence="1" key="1">
    <citation type="submission" date="2020-05" db="EMBL/GenBank/DDBJ databases">
        <title>Large-scale comparative analyses of tick genomes elucidate their genetic diversity and vector capacities.</title>
        <authorList>
            <person name="Jia N."/>
            <person name="Wang J."/>
            <person name="Shi W."/>
            <person name="Du L."/>
            <person name="Sun Y."/>
            <person name="Zhan W."/>
            <person name="Jiang J."/>
            <person name="Wang Q."/>
            <person name="Zhang B."/>
            <person name="Ji P."/>
            <person name="Sakyi L.B."/>
            <person name="Cui X."/>
            <person name="Yuan T."/>
            <person name="Jiang B."/>
            <person name="Yang W."/>
            <person name="Lam T.T.-Y."/>
            <person name="Chang Q."/>
            <person name="Ding S."/>
            <person name="Wang X."/>
            <person name="Zhu J."/>
            <person name="Ruan X."/>
            <person name="Zhao L."/>
            <person name="Wei J."/>
            <person name="Que T."/>
            <person name="Du C."/>
            <person name="Cheng J."/>
            <person name="Dai P."/>
            <person name="Han X."/>
            <person name="Huang E."/>
            <person name="Gao Y."/>
            <person name="Liu J."/>
            <person name="Shao H."/>
            <person name="Ye R."/>
            <person name="Li L."/>
            <person name="Wei W."/>
            <person name="Wang X."/>
            <person name="Wang C."/>
            <person name="Yang T."/>
            <person name="Huo Q."/>
            <person name="Li W."/>
            <person name="Guo W."/>
            <person name="Chen H."/>
            <person name="Zhou L."/>
            <person name="Ni X."/>
            <person name="Tian J."/>
            <person name="Zhou Y."/>
            <person name="Sheng Y."/>
            <person name="Liu T."/>
            <person name="Pan Y."/>
            <person name="Xia L."/>
            <person name="Li J."/>
            <person name="Zhao F."/>
            <person name="Cao W."/>
        </authorList>
    </citation>
    <scope>NUCLEOTIDE SEQUENCE</scope>
    <source>
        <strain evidence="1">Hyas-2018</strain>
    </source>
</reference>
<accession>A0ACB7SQ34</accession>
<proteinExistence type="predicted"/>
<gene>
    <name evidence="1" type="ORF">HPB50_011435</name>
</gene>
<name>A0ACB7SQ34_HYAAI</name>
<protein>
    <submittedName>
        <fullName evidence="1">Uncharacterized protein</fullName>
    </submittedName>
</protein>
<organism evidence="1 2">
    <name type="scientific">Hyalomma asiaticum</name>
    <name type="common">Tick</name>
    <dbReference type="NCBI Taxonomy" id="266040"/>
    <lineage>
        <taxon>Eukaryota</taxon>
        <taxon>Metazoa</taxon>
        <taxon>Ecdysozoa</taxon>
        <taxon>Arthropoda</taxon>
        <taxon>Chelicerata</taxon>
        <taxon>Arachnida</taxon>
        <taxon>Acari</taxon>
        <taxon>Parasitiformes</taxon>
        <taxon>Ixodida</taxon>
        <taxon>Ixodoidea</taxon>
        <taxon>Ixodidae</taxon>
        <taxon>Hyalomminae</taxon>
        <taxon>Hyalomma</taxon>
    </lineage>
</organism>
<comment type="caution">
    <text evidence="1">The sequence shown here is derived from an EMBL/GenBank/DDBJ whole genome shotgun (WGS) entry which is preliminary data.</text>
</comment>
<sequence>MCVLCDQAADADMLSEVDLMGQVCQPRFLGTRHCPTGPSGGIEGRLFVPLPGDFLLSRQAKGFSFFLGRLEGSLSSSALFLCGAAALSRLFTRLGSAALLPPLVCARGSRSPSGSLGVDGTGKYRSASGLALSRQQRGVSAPARAFRWSGERSASS</sequence>
<dbReference type="Proteomes" id="UP000821845">
    <property type="component" value="Chromosome 3"/>
</dbReference>
<keyword evidence="2" id="KW-1185">Reference proteome</keyword>